<dbReference type="GO" id="GO:0008312">
    <property type="term" value="F:7S RNA binding"/>
    <property type="evidence" value="ECO:0007669"/>
    <property type="project" value="InterPro"/>
</dbReference>
<dbReference type="InterPro" id="IPR036521">
    <property type="entry name" value="SRP19-like_sf"/>
</dbReference>
<dbReference type="EMBL" id="CASHTH010002637">
    <property type="protein sequence ID" value="CAI8032983.1"/>
    <property type="molecule type" value="Genomic_DNA"/>
</dbReference>
<dbReference type="PANTHER" id="PTHR17453:SF0">
    <property type="entry name" value="SIGNAL RECOGNITION PARTICLE 19 KDA PROTEIN"/>
    <property type="match status" value="1"/>
</dbReference>
<protein>
    <submittedName>
        <fullName evidence="11">Signal recognition particle 19 kDa protein</fullName>
    </submittedName>
</protein>
<sequence>MTDSATPINPYESLLPHDRKKWVCVYPAYVNSRKTIKQGRKIAKSKAIENPTCPEIKDVCTSQNLNAELEHKHYPRDPQRDQLHTGRVRVQLVGEDGEFCCEAIHTRQQLYQMIAEIIPKLKTRQAGAGGGAEGKGAAGAGKKKKKKK</sequence>
<comment type="function">
    <text evidence="9">Component of the signal recognition particle (SRP) complex, a ribonucleoprotein complex that mediates the cotranslational targeting of secretory and membrane proteins to the endoplasmic reticulum (ER). Binds directly to 7SL RNA. Mediates binding of SRP54 to the SRP complex.</text>
</comment>
<dbReference type="Proteomes" id="UP001174909">
    <property type="component" value="Unassembled WGS sequence"/>
</dbReference>
<keyword evidence="5" id="KW-0694">RNA-binding</keyword>
<keyword evidence="6" id="KW-0733">Signal recognition particle</keyword>
<feature type="region of interest" description="Disordered" evidence="10">
    <location>
        <begin position="124"/>
        <end position="148"/>
    </location>
</feature>
<comment type="caution">
    <text evidence="11">The sequence shown here is derived from an EMBL/GenBank/DDBJ whole genome shotgun (WGS) entry which is preliminary data.</text>
</comment>
<proteinExistence type="inferred from homology"/>
<reference evidence="11" key="1">
    <citation type="submission" date="2023-03" db="EMBL/GenBank/DDBJ databases">
        <authorList>
            <person name="Steffen K."/>
            <person name="Cardenas P."/>
        </authorList>
    </citation>
    <scope>NUCLEOTIDE SEQUENCE</scope>
</reference>
<evidence type="ECO:0000256" key="1">
    <source>
        <dbReference type="ARBA" id="ARBA00004496"/>
    </source>
</evidence>
<keyword evidence="4" id="KW-0963">Cytoplasm</keyword>
<evidence type="ECO:0000256" key="3">
    <source>
        <dbReference type="ARBA" id="ARBA00008910"/>
    </source>
</evidence>
<dbReference type="SUPFAM" id="SSF69695">
    <property type="entry name" value="SRP19"/>
    <property type="match status" value="1"/>
</dbReference>
<evidence type="ECO:0000256" key="7">
    <source>
        <dbReference type="ARBA" id="ARBA00023242"/>
    </source>
</evidence>
<evidence type="ECO:0000256" key="5">
    <source>
        <dbReference type="ARBA" id="ARBA00022884"/>
    </source>
</evidence>
<name>A0AA35SNA2_GEOBA</name>
<keyword evidence="12" id="KW-1185">Reference proteome</keyword>
<dbReference type="Gene3D" id="3.30.56.30">
    <property type="entry name" value="Signal recognition particle, SRP19-like subunit"/>
    <property type="match status" value="1"/>
</dbReference>
<evidence type="ECO:0000256" key="10">
    <source>
        <dbReference type="SAM" id="MobiDB-lite"/>
    </source>
</evidence>
<keyword evidence="7" id="KW-0539">Nucleus</keyword>
<evidence type="ECO:0000256" key="8">
    <source>
        <dbReference type="ARBA" id="ARBA00023274"/>
    </source>
</evidence>
<dbReference type="GO" id="GO:0005730">
    <property type="term" value="C:nucleolus"/>
    <property type="evidence" value="ECO:0007669"/>
    <property type="project" value="UniProtKB-SubCell"/>
</dbReference>
<feature type="compositionally biased region" description="Gly residues" evidence="10">
    <location>
        <begin position="127"/>
        <end position="139"/>
    </location>
</feature>
<keyword evidence="8" id="KW-0687">Ribonucleoprotein</keyword>
<dbReference type="AlphaFoldDB" id="A0AA35SNA2"/>
<dbReference type="Pfam" id="PF01922">
    <property type="entry name" value="SRP19"/>
    <property type="match status" value="1"/>
</dbReference>
<evidence type="ECO:0000256" key="2">
    <source>
        <dbReference type="ARBA" id="ARBA00004604"/>
    </source>
</evidence>
<dbReference type="PANTHER" id="PTHR17453">
    <property type="entry name" value="SIGNAL RECOGNITION PARTICLE 19 KD PROTEIN"/>
    <property type="match status" value="1"/>
</dbReference>
<dbReference type="FunFam" id="3.30.56.30:FF:000002">
    <property type="entry name" value="Signal recognition particle 19kDa"/>
    <property type="match status" value="1"/>
</dbReference>
<evidence type="ECO:0000256" key="6">
    <source>
        <dbReference type="ARBA" id="ARBA00023135"/>
    </source>
</evidence>
<dbReference type="InterPro" id="IPR002778">
    <property type="entry name" value="Signal_recog_particle_SRP19"/>
</dbReference>
<evidence type="ECO:0000256" key="9">
    <source>
        <dbReference type="ARBA" id="ARBA00045518"/>
    </source>
</evidence>
<gene>
    <name evidence="11" type="ORF">GBAR_LOCUS18613</name>
</gene>
<organism evidence="11 12">
    <name type="scientific">Geodia barretti</name>
    <name type="common">Barrett's horny sponge</name>
    <dbReference type="NCBI Taxonomy" id="519541"/>
    <lineage>
        <taxon>Eukaryota</taxon>
        <taxon>Metazoa</taxon>
        <taxon>Porifera</taxon>
        <taxon>Demospongiae</taxon>
        <taxon>Heteroscleromorpha</taxon>
        <taxon>Tetractinellida</taxon>
        <taxon>Astrophorina</taxon>
        <taxon>Geodiidae</taxon>
        <taxon>Geodia</taxon>
    </lineage>
</organism>
<dbReference type="GO" id="GO:0005786">
    <property type="term" value="C:signal recognition particle, endoplasmic reticulum targeting"/>
    <property type="evidence" value="ECO:0007669"/>
    <property type="project" value="UniProtKB-KW"/>
</dbReference>
<accession>A0AA35SNA2</accession>
<evidence type="ECO:0000256" key="4">
    <source>
        <dbReference type="ARBA" id="ARBA00022490"/>
    </source>
</evidence>
<dbReference type="GO" id="GO:0006617">
    <property type="term" value="P:SRP-dependent cotranslational protein targeting to membrane, signal sequence recognition"/>
    <property type="evidence" value="ECO:0007669"/>
    <property type="project" value="TreeGrafter"/>
</dbReference>
<comment type="similarity">
    <text evidence="3">Belongs to the SRP19 family.</text>
</comment>
<comment type="subcellular location">
    <subcellularLocation>
        <location evidence="1">Cytoplasm</location>
    </subcellularLocation>
    <subcellularLocation>
        <location evidence="2">Nucleus</location>
        <location evidence="2">Nucleolus</location>
    </subcellularLocation>
</comment>
<evidence type="ECO:0000313" key="11">
    <source>
        <dbReference type="EMBL" id="CAI8032983.1"/>
    </source>
</evidence>
<evidence type="ECO:0000313" key="12">
    <source>
        <dbReference type="Proteomes" id="UP001174909"/>
    </source>
</evidence>